<reference evidence="6" key="1">
    <citation type="submission" date="2021-04" db="EMBL/GenBank/DDBJ databases">
        <title>Genome based classification of Actinospica acidithermotolerans sp. nov., an actinobacterium isolated from an Indonesian hot spring.</title>
        <authorList>
            <person name="Kusuma A.B."/>
            <person name="Putra K.E."/>
            <person name="Nafisah S."/>
            <person name="Loh J."/>
            <person name="Nouioui I."/>
            <person name="Goodfellow M."/>
        </authorList>
    </citation>
    <scope>NUCLEOTIDE SEQUENCE</scope>
    <source>
        <strain evidence="6">CSCA 57</strain>
    </source>
</reference>
<dbReference type="SUPFAM" id="SSF54909">
    <property type="entry name" value="Dimeric alpha+beta barrel"/>
    <property type="match status" value="1"/>
</dbReference>
<evidence type="ECO:0000256" key="3">
    <source>
        <dbReference type="ARBA" id="ARBA00023163"/>
    </source>
</evidence>
<feature type="domain" description="HTH asnC-type" evidence="5">
    <location>
        <begin position="2"/>
        <end position="42"/>
    </location>
</feature>
<dbReference type="GO" id="GO:0043565">
    <property type="term" value="F:sequence-specific DNA binding"/>
    <property type="evidence" value="ECO:0007669"/>
    <property type="project" value="InterPro"/>
</dbReference>
<dbReference type="InterPro" id="IPR036390">
    <property type="entry name" value="WH_DNA-bd_sf"/>
</dbReference>
<comment type="caution">
    <text evidence="6">The sequence shown here is derived from an EMBL/GenBank/DDBJ whole genome shotgun (WGS) entry which is preliminary data.</text>
</comment>
<dbReference type="InterPro" id="IPR036388">
    <property type="entry name" value="WH-like_DNA-bd_sf"/>
</dbReference>
<name>A0A941EVH5_9ACTN</name>
<gene>
    <name evidence="6" type="ORF">KDL01_15575</name>
</gene>
<dbReference type="InterPro" id="IPR011008">
    <property type="entry name" value="Dimeric_a/b-barrel"/>
</dbReference>
<feature type="domain" description="Transcription regulator AsnC/Lrp ligand binding" evidence="4">
    <location>
        <begin position="68"/>
        <end position="135"/>
    </location>
</feature>
<dbReference type="SMART" id="SM00344">
    <property type="entry name" value="HTH_ASNC"/>
    <property type="match status" value="2"/>
</dbReference>
<keyword evidence="1" id="KW-0805">Transcription regulation</keyword>
<dbReference type="Pfam" id="PF13404">
    <property type="entry name" value="HTH_AsnC-type"/>
    <property type="match status" value="2"/>
</dbReference>
<dbReference type="RefSeq" id="WP_212529213.1">
    <property type="nucleotide sequence ID" value="NZ_JAGSOG010000067.1"/>
</dbReference>
<dbReference type="AlphaFoldDB" id="A0A941EVH5"/>
<dbReference type="InterPro" id="IPR019888">
    <property type="entry name" value="Tscrpt_reg_AsnC-like"/>
</dbReference>
<protein>
    <submittedName>
        <fullName evidence="6">AsnC family transcriptional regulator</fullName>
    </submittedName>
</protein>
<dbReference type="InterPro" id="IPR019887">
    <property type="entry name" value="Tscrpt_reg_AsnC/Lrp_C"/>
</dbReference>
<dbReference type="Gene3D" id="1.10.10.10">
    <property type="entry name" value="Winged helix-like DNA-binding domain superfamily/Winged helix DNA-binding domain"/>
    <property type="match status" value="2"/>
</dbReference>
<sequence>MIDELDLALVDALRVDPRAPWSTLAGPLGVDQATLSRRWARLSGDGDAWVTCYPSAERMGMGLTALVCVECRAGAVGAVAETLAGDPQTPTVEVVSGDADLLITVAALEPGQVTAYVLDRVGHVPGVLRTRTAFVERLVRDGSKWHEGALDRAQRLAISGGAPPALTAEPPLRDVLADRALMQALGADGRMTFAELAKRTGMPESTARRRVGELRRSGRLVLRCDASPRLSGQAVNTTLWLDVPAPDQPAAAGWFAEQPATRMCAMTAGSRANLAANVMTHRMSDARQIEAALAQRLPSARVLGRQLTLRTVKLVGRLLDAQGRARGYVPIDPWQGTELASAEPVAA</sequence>
<proteinExistence type="predicted"/>
<evidence type="ECO:0000256" key="2">
    <source>
        <dbReference type="ARBA" id="ARBA00023125"/>
    </source>
</evidence>
<dbReference type="PANTHER" id="PTHR30154">
    <property type="entry name" value="LEUCINE-RESPONSIVE REGULATORY PROTEIN"/>
    <property type="match status" value="1"/>
</dbReference>
<evidence type="ECO:0000313" key="7">
    <source>
        <dbReference type="Proteomes" id="UP000675781"/>
    </source>
</evidence>
<keyword evidence="2" id="KW-0238">DNA-binding</keyword>
<organism evidence="6 7">
    <name type="scientific">Actinospica durhamensis</name>
    <dbReference type="NCBI Taxonomy" id="1508375"/>
    <lineage>
        <taxon>Bacteria</taxon>
        <taxon>Bacillati</taxon>
        <taxon>Actinomycetota</taxon>
        <taxon>Actinomycetes</taxon>
        <taxon>Catenulisporales</taxon>
        <taxon>Actinospicaceae</taxon>
        <taxon>Actinospica</taxon>
    </lineage>
</organism>
<dbReference type="PANTHER" id="PTHR30154:SF34">
    <property type="entry name" value="TRANSCRIPTIONAL REGULATOR AZLB"/>
    <property type="match status" value="1"/>
</dbReference>
<dbReference type="InterPro" id="IPR000485">
    <property type="entry name" value="AsnC-type_HTH_dom"/>
</dbReference>
<dbReference type="CDD" id="cd00090">
    <property type="entry name" value="HTH_ARSR"/>
    <property type="match status" value="1"/>
</dbReference>
<keyword evidence="3" id="KW-0804">Transcription</keyword>
<evidence type="ECO:0000259" key="4">
    <source>
        <dbReference type="Pfam" id="PF01037"/>
    </source>
</evidence>
<feature type="domain" description="HTH asnC-type" evidence="5">
    <location>
        <begin position="178"/>
        <end position="215"/>
    </location>
</feature>
<evidence type="ECO:0000259" key="5">
    <source>
        <dbReference type="Pfam" id="PF13404"/>
    </source>
</evidence>
<dbReference type="EMBL" id="JAGSOG010000067">
    <property type="protein sequence ID" value="MBR7834694.1"/>
    <property type="molecule type" value="Genomic_DNA"/>
</dbReference>
<dbReference type="PRINTS" id="PR00033">
    <property type="entry name" value="HTHASNC"/>
</dbReference>
<dbReference type="Gene3D" id="3.30.70.920">
    <property type="match status" value="1"/>
</dbReference>
<evidence type="ECO:0000313" key="6">
    <source>
        <dbReference type="EMBL" id="MBR7834694.1"/>
    </source>
</evidence>
<evidence type="ECO:0000256" key="1">
    <source>
        <dbReference type="ARBA" id="ARBA00023015"/>
    </source>
</evidence>
<keyword evidence="7" id="KW-1185">Reference proteome</keyword>
<dbReference type="Proteomes" id="UP000675781">
    <property type="component" value="Unassembled WGS sequence"/>
</dbReference>
<dbReference type="Pfam" id="PF01037">
    <property type="entry name" value="AsnC_trans_reg"/>
    <property type="match status" value="1"/>
</dbReference>
<dbReference type="GO" id="GO:0043200">
    <property type="term" value="P:response to amino acid"/>
    <property type="evidence" value="ECO:0007669"/>
    <property type="project" value="TreeGrafter"/>
</dbReference>
<dbReference type="SUPFAM" id="SSF46785">
    <property type="entry name" value="Winged helix' DNA-binding domain"/>
    <property type="match status" value="1"/>
</dbReference>
<dbReference type="InterPro" id="IPR011991">
    <property type="entry name" value="ArsR-like_HTH"/>
</dbReference>
<accession>A0A941EVH5</accession>
<dbReference type="GO" id="GO:0005829">
    <property type="term" value="C:cytosol"/>
    <property type="evidence" value="ECO:0007669"/>
    <property type="project" value="TreeGrafter"/>
</dbReference>